<dbReference type="Pfam" id="PF00067">
    <property type="entry name" value="p450"/>
    <property type="match status" value="1"/>
</dbReference>
<dbReference type="GO" id="GO:0005506">
    <property type="term" value="F:iron ion binding"/>
    <property type="evidence" value="ECO:0007669"/>
    <property type="project" value="InterPro"/>
</dbReference>
<dbReference type="GO" id="GO:0006704">
    <property type="term" value="P:glucocorticoid biosynthetic process"/>
    <property type="evidence" value="ECO:0007669"/>
    <property type="project" value="TreeGrafter"/>
</dbReference>
<dbReference type="GO" id="GO:0005743">
    <property type="term" value="C:mitochondrial inner membrane"/>
    <property type="evidence" value="ECO:0007669"/>
    <property type="project" value="TreeGrafter"/>
</dbReference>
<feature type="binding site" description="axial binding residue" evidence="8">
    <location>
        <position position="427"/>
    </location>
    <ligand>
        <name>heme</name>
        <dbReference type="ChEBI" id="CHEBI:30413"/>
    </ligand>
    <ligandPart>
        <name>Fe</name>
        <dbReference type="ChEBI" id="CHEBI:18248"/>
    </ligandPart>
</feature>
<dbReference type="SUPFAM" id="SSF48264">
    <property type="entry name" value="Cytochrome P450"/>
    <property type="match status" value="1"/>
</dbReference>
<comment type="cofactor">
    <cofactor evidence="1 8">
        <name>heme</name>
        <dbReference type="ChEBI" id="CHEBI:30413"/>
    </cofactor>
</comment>
<dbReference type="PANTHER" id="PTHR24279">
    <property type="entry name" value="CYTOCHROME P450"/>
    <property type="match status" value="1"/>
</dbReference>
<keyword evidence="3 8" id="KW-0349">Heme</keyword>
<dbReference type="Proteomes" id="UP000075880">
    <property type="component" value="Unassembled WGS sequence"/>
</dbReference>
<evidence type="ECO:0000256" key="1">
    <source>
        <dbReference type="ARBA" id="ARBA00001971"/>
    </source>
</evidence>
<dbReference type="InterPro" id="IPR002401">
    <property type="entry name" value="Cyt_P450_E_grp-I"/>
</dbReference>
<dbReference type="PRINTS" id="PR00385">
    <property type="entry name" value="P450"/>
</dbReference>
<evidence type="ECO:0000256" key="4">
    <source>
        <dbReference type="ARBA" id="ARBA00022723"/>
    </source>
</evidence>
<comment type="similarity">
    <text evidence="2">Belongs to the cytochrome P450 family.</text>
</comment>
<dbReference type="GO" id="GO:0034650">
    <property type="term" value="P:cortisol metabolic process"/>
    <property type="evidence" value="ECO:0007669"/>
    <property type="project" value="TreeGrafter"/>
</dbReference>
<dbReference type="PRINTS" id="PR00463">
    <property type="entry name" value="EP450I"/>
</dbReference>
<keyword evidence="6 8" id="KW-0408">Iron</keyword>
<keyword evidence="5" id="KW-0560">Oxidoreductase</keyword>
<dbReference type="GO" id="GO:0008203">
    <property type="term" value="P:cholesterol metabolic process"/>
    <property type="evidence" value="ECO:0007669"/>
    <property type="project" value="TreeGrafter"/>
</dbReference>
<dbReference type="Gene3D" id="1.10.630.10">
    <property type="entry name" value="Cytochrome P450"/>
    <property type="match status" value="1"/>
</dbReference>
<keyword evidence="7" id="KW-0503">Monooxygenase</keyword>
<protein>
    <recommendedName>
        <fullName evidence="11">Cytochrome P450</fullName>
    </recommendedName>
</protein>
<evidence type="ECO:0000256" key="5">
    <source>
        <dbReference type="ARBA" id="ARBA00023002"/>
    </source>
</evidence>
<dbReference type="GO" id="GO:0071375">
    <property type="term" value="P:cellular response to peptide hormone stimulus"/>
    <property type="evidence" value="ECO:0007669"/>
    <property type="project" value="TreeGrafter"/>
</dbReference>
<evidence type="ECO:0000256" key="6">
    <source>
        <dbReference type="ARBA" id="ARBA00023004"/>
    </source>
</evidence>
<dbReference type="GO" id="GO:0020037">
    <property type="term" value="F:heme binding"/>
    <property type="evidence" value="ECO:0007669"/>
    <property type="project" value="InterPro"/>
</dbReference>
<keyword evidence="4 8" id="KW-0479">Metal-binding</keyword>
<evidence type="ECO:0000256" key="2">
    <source>
        <dbReference type="ARBA" id="ARBA00010617"/>
    </source>
</evidence>
<dbReference type="GO" id="GO:0004497">
    <property type="term" value="F:monooxygenase activity"/>
    <property type="evidence" value="ECO:0007669"/>
    <property type="project" value="UniProtKB-KW"/>
</dbReference>
<reference evidence="9" key="1">
    <citation type="submission" date="2024-04" db="UniProtKB">
        <authorList>
            <consortium name="EnsemblMetazoa"/>
        </authorList>
    </citation>
    <scope>IDENTIFICATION</scope>
    <source>
        <strain evidence="9">EBRO</strain>
    </source>
</reference>
<organism evidence="9 10">
    <name type="scientific">Anopheles atroparvus</name>
    <name type="common">European mosquito</name>
    <dbReference type="NCBI Taxonomy" id="41427"/>
    <lineage>
        <taxon>Eukaryota</taxon>
        <taxon>Metazoa</taxon>
        <taxon>Ecdysozoa</taxon>
        <taxon>Arthropoda</taxon>
        <taxon>Hexapoda</taxon>
        <taxon>Insecta</taxon>
        <taxon>Pterygota</taxon>
        <taxon>Neoptera</taxon>
        <taxon>Endopterygota</taxon>
        <taxon>Diptera</taxon>
        <taxon>Nematocera</taxon>
        <taxon>Culicoidea</taxon>
        <taxon>Culicidae</taxon>
        <taxon>Anophelinae</taxon>
        <taxon>Anopheles</taxon>
    </lineage>
</organism>
<dbReference type="GO" id="GO:0016705">
    <property type="term" value="F:oxidoreductase activity, acting on paired donors, with incorporation or reduction of molecular oxygen"/>
    <property type="evidence" value="ECO:0007669"/>
    <property type="project" value="InterPro"/>
</dbReference>
<evidence type="ECO:0000256" key="7">
    <source>
        <dbReference type="ARBA" id="ARBA00023033"/>
    </source>
</evidence>
<proteinExistence type="inferred from homology"/>
<evidence type="ECO:0000256" key="3">
    <source>
        <dbReference type="ARBA" id="ARBA00022617"/>
    </source>
</evidence>
<dbReference type="PANTHER" id="PTHR24279:SF125">
    <property type="entry name" value="CYTOCHROME P450 FAMILY 24 SUBFAMILY A MEMBER 1"/>
    <property type="match status" value="1"/>
</dbReference>
<dbReference type="GO" id="GO:0006700">
    <property type="term" value="P:C21-steroid hormone biosynthetic process"/>
    <property type="evidence" value="ECO:0007669"/>
    <property type="project" value="TreeGrafter"/>
</dbReference>
<dbReference type="InterPro" id="IPR001128">
    <property type="entry name" value="Cyt_P450"/>
</dbReference>
<dbReference type="InterPro" id="IPR036396">
    <property type="entry name" value="Cyt_P450_sf"/>
</dbReference>
<accession>A0AAG5DX31</accession>
<dbReference type="EnsemblMetazoa" id="ENSAATROPT017694">
    <property type="protein sequence ID" value="ENSAATROPP015646"/>
    <property type="gene ID" value="ENSAATROPG014451"/>
</dbReference>
<name>A0AAG5DX31_ANOAO</name>
<evidence type="ECO:0008006" key="11">
    <source>
        <dbReference type="Google" id="ProtNLM"/>
    </source>
</evidence>
<evidence type="ECO:0000256" key="8">
    <source>
        <dbReference type="PIRSR" id="PIRSR602401-1"/>
    </source>
</evidence>
<dbReference type="InterPro" id="IPR050479">
    <property type="entry name" value="CYP11_CYP27_families"/>
</dbReference>
<evidence type="ECO:0000313" key="9">
    <source>
        <dbReference type="EnsemblMetazoa" id="ENSAATROPP015646"/>
    </source>
</evidence>
<keyword evidence="10" id="KW-1185">Reference proteome</keyword>
<dbReference type="AlphaFoldDB" id="A0AAG5DX31"/>
<sequence length="482" mass="55612">MFSGRKVIPQLFLSTFQQSTNVSTHNVPFLKIPGPKRIPFIGMLNDVMHLGKPAELHQRISKYHDTYGDIFRLQIGAQQAVFLRDPDLMRKTFQVEGTFPKHPLPESWTYFNKKFGYQRGLFFMDGKDWLQARQIFNKPLLKDFIWMEPPIRNVCEAKVVDIEKMSDQHTAFEGIESFLYKWSVEVVLSVMLGKSFEQCQASSEFRELVQQFSRVVYDIFKHSAELMNIPPTIADRLNVQAWQQFERVVPETIRLASEIIEFGIQHKHSNDGLLDLMTQKLEKSLMMRIFIDFIIAAGDTTAFATVWALHLLASDRKVQERVRQNVNDSNSLECTAIKGVVRETLRLYPVAPFVGRFIENDTVFDNYTVPKDTLVLLSLYSSGRDERFFSDPEQFNPYRWDRSIAKTSSSTTTAAASLPFALGARSCIGQKIAQLQMHYLLSMILTKFDMSIPEKQRQQQIKPILKMITVPNMPVQVIFKSI</sequence>
<evidence type="ECO:0000313" key="10">
    <source>
        <dbReference type="Proteomes" id="UP000075880"/>
    </source>
</evidence>